<dbReference type="InterPro" id="IPR050230">
    <property type="entry name" value="CALM/Myosin/TropC-like"/>
</dbReference>
<keyword evidence="2" id="KW-0106">Calcium</keyword>
<accession>A0A9P6ED47</accession>
<dbReference type="CDD" id="cd00051">
    <property type="entry name" value="EFh"/>
    <property type="match status" value="2"/>
</dbReference>
<dbReference type="FunFam" id="1.10.238.10:FF:000001">
    <property type="entry name" value="Calmodulin 1"/>
    <property type="match status" value="1"/>
</dbReference>
<keyword evidence="5" id="KW-1185">Reference proteome</keyword>
<evidence type="ECO:0000313" key="5">
    <source>
        <dbReference type="Proteomes" id="UP000807306"/>
    </source>
</evidence>
<feature type="domain" description="EF-hand" evidence="3">
    <location>
        <begin position="46"/>
        <end position="81"/>
    </location>
</feature>
<dbReference type="PANTHER" id="PTHR23048:SF0">
    <property type="entry name" value="CALMODULIN LIKE 3"/>
    <property type="match status" value="1"/>
</dbReference>
<protein>
    <submittedName>
        <fullName evidence="4">EF-hand</fullName>
    </submittedName>
</protein>
<dbReference type="InterPro" id="IPR002048">
    <property type="entry name" value="EF_hand_dom"/>
</dbReference>
<feature type="domain" description="EF-hand" evidence="3">
    <location>
        <begin position="121"/>
        <end position="153"/>
    </location>
</feature>
<feature type="domain" description="EF-hand" evidence="3">
    <location>
        <begin position="10"/>
        <end position="45"/>
    </location>
</feature>
<keyword evidence="1" id="KW-0677">Repeat</keyword>
<dbReference type="SUPFAM" id="SSF47473">
    <property type="entry name" value="EF-hand"/>
    <property type="match status" value="1"/>
</dbReference>
<dbReference type="AlphaFoldDB" id="A0A9P6ED47"/>
<dbReference type="EMBL" id="MU157863">
    <property type="protein sequence ID" value="KAF9527228.1"/>
    <property type="molecule type" value="Genomic_DNA"/>
</dbReference>
<dbReference type="SMART" id="SM00054">
    <property type="entry name" value="EFh"/>
    <property type="match status" value="4"/>
</dbReference>
<evidence type="ECO:0000313" key="4">
    <source>
        <dbReference type="EMBL" id="KAF9527228.1"/>
    </source>
</evidence>
<comment type="caution">
    <text evidence="4">The sequence shown here is derived from an EMBL/GenBank/DDBJ whole genome shotgun (WGS) entry which is preliminary data.</text>
</comment>
<dbReference type="OrthoDB" id="26525at2759"/>
<dbReference type="InterPro" id="IPR011992">
    <property type="entry name" value="EF-hand-dom_pair"/>
</dbReference>
<dbReference type="InterPro" id="IPR018247">
    <property type="entry name" value="EF_Hand_1_Ca_BS"/>
</dbReference>
<dbReference type="Proteomes" id="UP000807306">
    <property type="component" value="Unassembled WGS sequence"/>
</dbReference>
<gene>
    <name evidence="4" type="ORF">CPB83DRAFT_856592</name>
</gene>
<dbReference type="GO" id="GO:0016460">
    <property type="term" value="C:myosin II complex"/>
    <property type="evidence" value="ECO:0007669"/>
    <property type="project" value="TreeGrafter"/>
</dbReference>
<evidence type="ECO:0000256" key="1">
    <source>
        <dbReference type="ARBA" id="ARBA00022737"/>
    </source>
</evidence>
<dbReference type="Pfam" id="PF13499">
    <property type="entry name" value="EF-hand_7"/>
    <property type="match status" value="2"/>
</dbReference>
<dbReference type="PROSITE" id="PS00018">
    <property type="entry name" value="EF_HAND_1"/>
    <property type="match status" value="4"/>
</dbReference>
<feature type="domain" description="EF-hand" evidence="3">
    <location>
        <begin position="85"/>
        <end position="120"/>
    </location>
</feature>
<dbReference type="PROSITE" id="PS50222">
    <property type="entry name" value="EF_HAND_2"/>
    <property type="match status" value="4"/>
</dbReference>
<reference evidence="4" key="1">
    <citation type="submission" date="2020-11" db="EMBL/GenBank/DDBJ databases">
        <authorList>
            <consortium name="DOE Joint Genome Institute"/>
            <person name="Ahrendt S."/>
            <person name="Riley R."/>
            <person name="Andreopoulos W."/>
            <person name="Labutti K."/>
            <person name="Pangilinan J."/>
            <person name="Ruiz-Duenas F.J."/>
            <person name="Barrasa J.M."/>
            <person name="Sanchez-Garcia M."/>
            <person name="Camarero S."/>
            <person name="Miyauchi S."/>
            <person name="Serrano A."/>
            <person name="Linde D."/>
            <person name="Babiker R."/>
            <person name="Drula E."/>
            <person name="Ayuso-Fernandez I."/>
            <person name="Pacheco R."/>
            <person name="Padilla G."/>
            <person name="Ferreira P."/>
            <person name="Barriuso J."/>
            <person name="Kellner H."/>
            <person name="Castanera R."/>
            <person name="Alfaro M."/>
            <person name="Ramirez L."/>
            <person name="Pisabarro A.G."/>
            <person name="Kuo A."/>
            <person name="Tritt A."/>
            <person name="Lipzen A."/>
            <person name="He G."/>
            <person name="Yan M."/>
            <person name="Ng V."/>
            <person name="Cullen D."/>
            <person name="Martin F."/>
            <person name="Rosso M.-N."/>
            <person name="Henrissat B."/>
            <person name="Hibbett D."/>
            <person name="Martinez A.T."/>
            <person name="Grigoriev I.V."/>
        </authorList>
    </citation>
    <scope>NUCLEOTIDE SEQUENCE</scope>
    <source>
        <strain evidence="4">CBS 506.95</strain>
    </source>
</reference>
<dbReference type="PANTHER" id="PTHR23048">
    <property type="entry name" value="MYOSIN LIGHT CHAIN 1, 3"/>
    <property type="match status" value="1"/>
</dbReference>
<evidence type="ECO:0000259" key="3">
    <source>
        <dbReference type="PROSITE" id="PS50222"/>
    </source>
</evidence>
<dbReference type="Gene3D" id="1.10.238.10">
    <property type="entry name" value="EF-hand"/>
    <property type="match status" value="2"/>
</dbReference>
<organism evidence="4 5">
    <name type="scientific">Crepidotus variabilis</name>
    <dbReference type="NCBI Taxonomy" id="179855"/>
    <lineage>
        <taxon>Eukaryota</taxon>
        <taxon>Fungi</taxon>
        <taxon>Dikarya</taxon>
        <taxon>Basidiomycota</taxon>
        <taxon>Agaricomycotina</taxon>
        <taxon>Agaricomycetes</taxon>
        <taxon>Agaricomycetidae</taxon>
        <taxon>Agaricales</taxon>
        <taxon>Agaricineae</taxon>
        <taxon>Crepidotaceae</taxon>
        <taxon>Crepidotus</taxon>
    </lineage>
</organism>
<name>A0A9P6ED47_9AGAR</name>
<sequence length="153" mass="17153">MTTVPELSEQQIADFREVFSLFDKDRDGTITAKELGTVMQAVGHDPTDAELQDMMNEIDVDGNGTVDFQEFLQMMTMTLGNTEATEEEEMRQAFKVFDKDGNGFISVSELKEVMKNLGENLTAAEIDLMMKEADVSGDGQVDYPEFVKMMRGK</sequence>
<proteinExistence type="predicted"/>
<evidence type="ECO:0000256" key="2">
    <source>
        <dbReference type="ARBA" id="ARBA00022837"/>
    </source>
</evidence>
<dbReference type="GO" id="GO:0005509">
    <property type="term" value="F:calcium ion binding"/>
    <property type="evidence" value="ECO:0007669"/>
    <property type="project" value="InterPro"/>
</dbReference>